<dbReference type="EMBL" id="JACYGY010000001">
    <property type="protein sequence ID" value="MBE9463816.1"/>
    <property type="molecule type" value="Genomic_DNA"/>
</dbReference>
<organism evidence="1 2">
    <name type="scientific">Dyadobacter subterraneus</name>
    <dbReference type="NCBI Taxonomy" id="2773304"/>
    <lineage>
        <taxon>Bacteria</taxon>
        <taxon>Pseudomonadati</taxon>
        <taxon>Bacteroidota</taxon>
        <taxon>Cytophagia</taxon>
        <taxon>Cytophagales</taxon>
        <taxon>Spirosomataceae</taxon>
        <taxon>Dyadobacter</taxon>
    </lineage>
</organism>
<comment type="caution">
    <text evidence="1">The sequence shown here is derived from an EMBL/GenBank/DDBJ whole genome shotgun (WGS) entry which is preliminary data.</text>
</comment>
<sequence>MFREAQVDPVNHHFPGNALNETISEWAMWKENTCYVYQANPDFQIKIQAGER</sequence>
<evidence type="ECO:0000313" key="2">
    <source>
        <dbReference type="Proteomes" id="UP000634134"/>
    </source>
</evidence>
<evidence type="ECO:0000313" key="1">
    <source>
        <dbReference type="EMBL" id="MBE9463816.1"/>
    </source>
</evidence>
<keyword evidence="2" id="KW-1185">Reference proteome</keyword>
<gene>
    <name evidence="1" type="ORF">IEE83_18185</name>
</gene>
<dbReference type="RefSeq" id="WP_379992168.1">
    <property type="nucleotide sequence ID" value="NZ_JBHSRU010000007.1"/>
</dbReference>
<dbReference type="Proteomes" id="UP000634134">
    <property type="component" value="Unassembled WGS sequence"/>
</dbReference>
<protein>
    <submittedName>
        <fullName evidence="1">Uncharacterized protein</fullName>
    </submittedName>
</protein>
<reference evidence="2" key="1">
    <citation type="submission" date="2023-07" db="EMBL/GenBank/DDBJ databases">
        <title>Dyadobacter sp. nov 'subterranea' isolated from contaminted grondwater.</title>
        <authorList>
            <person name="Szabo I."/>
            <person name="Al-Omari J."/>
            <person name="Szerdahelyi S.G."/>
            <person name="Rado J."/>
        </authorList>
    </citation>
    <scope>NUCLEOTIDE SEQUENCE [LARGE SCALE GENOMIC DNA]</scope>
    <source>
        <strain evidence="2">UP-52</strain>
    </source>
</reference>
<accession>A0ABR9WFW4</accession>
<proteinExistence type="predicted"/>
<name>A0ABR9WFW4_9BACT</name>